<feature type="transmembrane region" description="Helical" evidence="5">
    <location>
        <begin position="113"/>
        <end position="132"/>
    </location>
</feature>
<feature type="transmembrane region" description="Helical" evidence="5">
    <location>
        <begin position="28"/>
        <end position="49"/>
    </location>
</feature>
<gene>
    <name evidence="6" type="primary">Tmbim4-001</name>
</gene>
<evidence type="ECO:0000313" key="6">
    <source>
        <dbReference type="EMBL" id="CAB3267007.1"/>
    </source>
</evidence>
<dbReference type="GO" id="GO:0043066">
    <property type="term" value="P:negative regulation of apoptotic process"/>
    <property type="evidence" value="ECO:0007669"/>
    <property type="project" value="TreeGrafter"/>
</dbReference>
<protein>
    <submittedName>
        <fullName evidence="6">Protein lifeguard 4-like</fullName>
    </submittedName>
</protein>
<reference evidence="6" key="1">
    <citation type="submission" date="2020-04" db="EMBL/GenBank/DDBJ databases">
        <authorList>
            <person name="Neveu A P."/>
        </authorList>
    </citation>
    <scope>NUCLEOTIDE SEQUENCE</scope>
    <source>
        <tissue evidence="6">Whole embryo</tissue>
    </source>
</reference>
<dbReference type="Pfam" id="PF01027">
    <property type="entry name" value="Bax1-I"/>
    <property type="match status" value="1"/>
</dbReference>
<comment type="similarity">
    <text evidence="5">Belongs to the BI1 family.</text>
</comment>
<dbReference type="InterPro" id="IPR006214">
    <property type="entry name" value="Bax_inhibitor_1-related"/>
</dbReference>
<dbReference type="GO" id="GO:0016020">
    <property type="term" value="C:membrane"/>
    <property type="evidence" value="ECO:0007669"/>
    <property type="project" value="UniProtKB-SubCell"/>
</dbReference>
<keyword evidence="3 5" id="KW-1133">Transmembrane helix</keyword>
<evidence type="ECO:0000256" key="3">
    <source>
        <dbReference type="ARBA" id="ARBA00022989"/>
    </source>
</evidence>
<proteinExistence type="evidence at transcript level"/>
<organism evidence="6">
    <name type="scientific">Phallusia mammillata</name>
    <dbReference type="NCBI Taxonomy" id="59560"/>
    <lineage>
        <taxon>Eukaryota</taxon>
        <taxon>Metazoa</taxon>
        <taxon>Chordata</taxon>
        <taxon>Tunicata</taxon>
        <taxon>Ascidiacea</taxon>
        <taxon>Phlebobranchia</taxon>
        <taxon>Ascidiidae</taxon>
        <taxon>Phallusia</taxon>
    </lineage>
</organism>
<dbReference type="EMBL" id="LR791145">
    <property type="protein sequence ID" value="CAB3267007.1"/>
    <property type="molecule type" value="mRNA"/>
</dbReference>
<feature type="transmembrane region" description="Helical" evidence="5">
    <location>
        <begin position="144"/>
        <end position="162"/>
    </location>
</feature>
<sequence length="257" mass="28785">MKIEDDFAYGNNVKGATTQVRLGFIRKVYAILTAQLAVTTIVSALFMTIKPLKEFTQNNQFMLMICLFVSLGLIVALHVKRTEFPMNMYLLAAFTLVESYTVGTVVTFYKVEIVIQAFILTVAVFASLTSYAMQSKKDYSSWGAGLFAALWVLIGAGFLGAFVQNDTFELMCASVGALVFCLFIIYDTHLLMHRLSPLKNTCWPLSVCISMSSTYSWRPCEFWPNLTKESSLFTIACFLLSLNMCTCKVLTIQSVVR</sequence>
<feature type="transmembrane region" description="Helical" evidence="5">
    <location>
        <begin position="86"/>
        <end position="107"/>
    </location>
</feature>
<evidence type="ECO:0000256" key="1">
    <source>
        <dbReference type="ARBA" id="ARBA00004141"/>
    </source>
</evidence>
<accession>A0A6F9DU79</accession>
<dbReference type="AlphaFoldDB" id="A0A6F9DU79"/>
<feature type="transmembrane region" description="Helical" evidence="5">
    <location>
        <begin position="168"/>
        <end position="186"/>
    </location>
</feature>
<evidence type="ECO:0000256" key="5">
    <source>
        <dbReference type="RuleBase" id="RU004379"/>
    </source>
</evidence>
<feature type="transmembrane region" description="Helical" evidence="5">
    <location>
        <begin position="61"/>
        <end position="79"/>
    </location>
</feature>
<dbReference type="PANTHER" id="PTHR23291:SF50">
    <property type="entry name" value="PROTEIN LIFEGUARD 4"/>
    <property type="match status" value="1"/>
</dbReference>
<comment type="subcellular location">
    <subcellularLocation>
        <location evidence="1">Membrane</location>
        <topology evidence="1">Multi-pass membrane protein</topology>
    </subcellularLocation>
</comment>
<dbReference type="PANTHER" id="PTHR23291">
    <property type="entry name" value="BAX INHIBITOR-RELATED"/>
    <property type="match status" value="1"/>
</dbReference>
<keyword evidence="4 5" id="KW-0472">Membrane</keyword>
<keyword evidence="2 5" id="KW-0812">Transmembrane</keyword>
<evidence type="ECO:0000256" key="4">
    <source>
        <dbReference type="ARBA" id="ARBA00023136"/>
    </source>
</evidence>
<name>A0A6F9DU79_9ASCI</name>
<evidence type="ECO:0000256" key="2">
    <source>
        <dbReference type="ARBA" id="ARBA00022692"/>
    </source>
</evidence>